<keyword evidence="2" id="KW-1185">Reference proteome</keyword>
<protein>
    <submittedName>
        <fullName evidence="1">Uncharacterized protein</fullName>
    </submittedName>
</protein>
<evidence type="ECO:0000313" key="1">
    <source>
        <dbReference type="EMBL" id="MBB4287919.1"/>
    </source>
</evidence>
<organism evidence="1 2">
    <name type="scientific">Roseospira goensis</name>
    <dbReference type="NCBI Taxonomy" id="391922"/>
    <lineage>
        <taxon>Bacteria</taxon>
        <taxon>Pseudomonadati</taxon>
        <taxon>Pseudomonadota</taxon>
        <taxon>Alphaproteobacteria</taxon>
        <taxon>Rhodospirillales</taxon>
        <taxon>Rhodospirillaceae</taxon>
        <taxon>Roseospira</taxon>
    </lineage>
</organism>
<dbReference type="EMBL" id="JACIGI010000065">
    <property type="protein sequence ID" value="MBB4287919.1"/>
    <property type="molecule type" value="Genomic_DNA"/>
</dbReference>
<gene>
    <name evidence="1" type="ORF">GGD88_003686</name>
</gene>
<reference evidence="1 2" key="1">
    <citation type="submission" date="2020-08" db="EMBL/GenBank/DDBJ databases">
        <title>Genome sequencing of Purple Non-Sulfur Bacteria from various extreme environments.</title>
        <authorList>
            <person name="Mayer M."/>
        </authorList>
    </citation>
    <scope>NUCLEOTIDE SEQUENCE [LARGE SCALE GENOMIC DNA]</scope>
    <source>
        <strain evidence="1 2">JA135</strain>
    </source>
</reference>
<dbReference type="RefSeq" id="WP_184438134.1">
    <property type="nucleotide sequence ID" value="NZ_JACIGI010000065.1"/>
</dbReference>
<dbReference type="Proteomes" id="UP000555728">
    <property type="component" value="Unassembled WGS sequence"/>
</dbReference>
<sequence>MRVRNLVKVPKTVVRAEALKPPPRLDLVEWADTFRVIALLEDEGLRGISLKNFKRAQNRLDALPFFRGDETAAISRIAKVAGLPQVA</sequence>
<proteinExistence type="predicted"/>
<accession>A0A7W6S4E6</accession>
<dbReference type="AlphaFoldDB" id="A0A7W6S4E6"/>
<comment type="caution">
    <text evidence="1">The sequence shown here is derived from an EMBL/GenBank/DDBJ whole genome shotgun (WGS) entry which is preliminary data.</text>
</comment>
<evidence type="ECO:0000313" key="2">
    <source>
        <dbReference type="Proteomes" id="UP000555728"/>
    </source>
</evidence>
<name>A0A7W6S4E6_9PROT</name>